<dbReference type="EMBL" id="CP058608">
    <property type="protein sequence ID" value="QLG73110.1"/>
    <property type="molecule type" value="Genomic_DNA"/>
</dbReference>
<evidence type="ECO:0000256" key="4">
    <source>
        <dbReference type="ARBA" id="ARBA00021625"/>
    </source>
</evidence>
<evidence type="ECO:0000313" key="7">
    <source>
        <dbReference type="EMBL" id="QLG73110.1"/>
    </source>
</evidence>
<evidence type="ECO:0000256" key="5">
    <source>
        <dbReference type="ARBA" id="ARBA00022490"/>
    </source>
</evidence>
<comment type="subcellular location">
    <subcellularLocation>
        <location evidence="2">Cytoplasm</location>
    </subcellularLocation>
    <subcellularLocation>
        <location evidence="1">Nucleus</location>
    </subcellularLocation>
</comment>
<evidence type="ECO:0000256" key="1">
    <source>
        <dbReference type="ARBA" id="ARBA00004123"/>
    </source>
</evidence>
<keyword evidence="5" id="KW-0963">Cytoplasm</keyword>
<keyword evidence="6" id="KW-0539">Nucleus</keyword>
<dbReference type="PANTHER" id="PTHR28081:SF1">
    <property type="entry name" value="DAMAGE-REGULATED IMPORT FACILITATOR 1"/>
    <property type="match status" value="1"/>
</dbReference>
<name>A0A7H9B3B5_ZYGMR</name>
<reference evidence="7 8" key="1">
    <citation type="submission" date="2020-07" db="EMBL/GenBank/DDBJ databases">
        <title>The yeast mating-type switching endonuclease HO is a domesticated member of an unorthodox homing genetic element family.</title>
        <authorList>
            <person name="Coughlan A.Y."/>
            <person name="Lombardi L."/>
            <person name="Braun-Galleani S."/>
            <person name="Martos A.R."/>
            <person name="Galeote V."/>
            <person name="Bigey F."/>
            <person name="Dequin S."/>
            <person name="Byrne K.P."/>
            <person name="Wolfe K.H."/>
        </authorList>
    </citation>
    <scope>NUCLEOTIDE SEQUENCE [LARGE SCALE GENOMIC DNA]</scope>
    <source>
        <strain evidence="7 8">NRRL Y-6702</strain>
    </source>
</reference>
<dbReference type="PANTHER" id="PTHR28081">
    <property type="entry name" value="DAMAGE-REGULATED IMPORT FACILITATOR 1-RELATED"/>
    <property type="match status" value="1"/>
</dbReference>
<dbReference type="RefSeq" id="XP_037144837.1">
    <property type="nucleotide sequence ID" value="XM_037288942.1"/>
</dbReference>
<dbReference type="OrthoDB" id="4072855at2759"/>
<dbReference type="Proteomes" id="UP000509704">
    <property type="component" value="Chromosome 5"/>
</dbReference>
<protein>
    <recommendedName>
        <fullName evidence="4">Damage-regulated import facilitator 1</fullName>
    </recommendedName>
</protein>
<organism evidence="7 8">
    <name type="scientific">Zygotorulaspora mrakii</name>
    <name type="common">Zygosaccharomyces mrakii</name>
    <dbReference type="NCBI Taxonomy" id="42260"/>
    <lineage>
        <taxon>Eukaryota</taxon>
        <taxon>Fungi</taxon>
        <taxon>Dikarya</taxon>
        <taxon>Ascomycota</taxon>
        <taxon>Saccharomycotina</taxon>
        <taxon>Saccharomycetes</taxon>
        <taxon>Saccharomycetales</taxon>
        <taxon>Saccharomycetaceae</taxon>
        <taxon>Zygotorulaspora</taxon>
    </lineage>
</organism>
<dbReference type="GO" id="GO:0008104">
    <property type="term" value="P:intracellular protein localization"/>
    <property type="evidence" value="ECO:0007669"/>
    <property type="project" value="TreeGrafter"/>
</dbReference>
<gene>
    <name evidence="7" type="ORF">HG535_0E01940</name>
</gene>
<dbReference type="GO" id="GO:0005737">
    <property type="term" value="C:cytoplasm"/>
    <property type="evidence" value="ECO:0007669"/>
    <property type="project" value="UniProtKB-SubCell"/>
</dbReference>
<dbReference type="KEGG" id="zmk:HG535_0E01940"/>
<dbReference type="GeneID" id="59236852"/>
<dbReference type="GO" id="GO:0005634">
    <property type="term" value="C:nucleus"/>
    <property type="evidence" value="ECO:0007669"/>
    <property type="project" value="UniProtKB-SubCell"/>
</dbReference>
<proteinExistence type="inferred from homology"/>
<dbReference type="InterPro" id="IPR013900">
    <property type="entry name" value="RNR_inhibitor"/>
</dbReference>
<dbReference type="AlphaFoldDB" id="A0A7H9B3B5"/>
<accession>A0A7H9B3B5</accession>
<evidence type="ECO:0000256" key="3">
    <source>
        <dbReference type="ARBA" id="ARBA00005459"/>
    </source>
</evidence>
<sequence>MTSVVYTVVYTVVHGSSYILITHTSVLDLRYSHIKFDRMTLDASPSVKRPLHAPIQTADESYNYQNRLGTMGMRIRQSVDQGYKLPAEKAGHSGQLQQATSSNGYSDACIQDNSTVTIPEYKRVPLPAQRTAPMLVNQRTVSSTSSLEMWEDSLDQRLSMIDGDIMRNKLGAGDLDLMFSNNKRNWQQADF</sequence>
<comment type="similarity">
    <text evidence="3">Belongs to the DIF1/spd1 family.</text>
</comment>
<dbReference type="GO" id="GO:1990846">
    <property type="term" value="F:ribonucleoside-diphosphate reductase inhibitor activity"/>
    <property type="evidence" value="ECO:0007669"/>
    <property type="project" value="TreeGrafter"/>
</dbReference>
<evidence type="ECO:0000256" key="6">
    <source>
        <dbReference type="ARBA" id="ARBA00023242"/>
    </source>
</evidence>
<evidence type="ECO:0000313" key="8">
    <source>
        <dbReference type="Proteomes" id="UP000509704"/>
    </source>
</evidence>
<keyword evidence="8" id="KW-1185">Reference proteome</keyword>
<evidence type="ECO:0000256" key="2">
    <source>
        <dbReference type="ARBA" id="ARBA00004496"/>
    </source>
</evidence>